<sequence length="167" mass="18161">MVAIKFLCTLLIIATATLVTVVDAFNPQLMLKLVNNERKKAGVPELTLDSKLSKAAQKQTDFMVSTDNLTHDNPAGSLGKRVQDAGYSFSSVGENIAKGFGTNEEAGVMQIWMKSSGHRANILNKAFTNLGVGFGGGKYWTQVFGRPSRATRKSKRNVTKPARLIEN</sequence>
<evidence type="ECO:0000259" key="2">
    <source>
        <dbReference type="Pfam" id="PF00188"/>
    </source>
</evidence>
<dbReference type="PANTHER" id="PTHR31157:SF1">
    <property type="entry name" value="SCP DOMAIN-CONTAINING PROTEIN"/>
    <property type="match status" value="1"/>
</dbReference>
<gene>
    <name evidence="3" type="ORF">FCALED_LOCUS4949</name>
</gene>
<comment type="caution">
    <text evidence="3">The sequence shown here is derived from an EMBL/GenBank/DDBJ whole genome shotgun (WGS) entry which is preliminary data.</text>
</comment>
<evidence type="ECO:0000256" key="1">
    <source>
        <dbReference type="SAM" id="SignalP"/>
    </source>
</evidence>
<dbReference type="Pfam" id="PF00188">
    <property type="entry name" value="CAP"/>
    <property type="match status" value="1"/>
</dbReference>
<dbReference type="SUPFAM" id="SSF55797">
    <property type="entry name" value="PR-1-like"/>
    <property type="match status" value="1"/>
</dbReference>
<keyword evidence="1" id="KW-0732">Signal</keyword>
<reference evidence="3" key="1">
    <citation type="submission" date="2021-06" db="EMBL/GenBank/DDBJ databases">
        <authorList>
            <person name="Kallberg Y."/>
            <person name="Tangrot J."/>
            <person name="Rosling A."/>
        </authorList>
    </citation>
    <scope>NUCLEOTIDE SEQUENCE</scope>
    <source>
        <strain evidence="3">UK204</strain>
    </source>
</reference>
<keyword evidence="4" id="KW-1185">Reference proteome</keyword>
<organism evidence="3 4">
    <name type="scientific">Funneliformis caledonium</name>
    <dbReference type="NCBI Taxonomy" id="1117310"/>
    <lineage>
        <taxon>Eukaryota</taxon>
        <taxon>Fungi</taxon>
        <taxon>Fungi incertae sedis</taxon>
        <taxon>Mucoromycota</taxon>
        <taxon>Glomeromycotina</taxon>
        <taxon>Glomeromycetes</taxon>
        <taxon>Glomerales</taxon>
        <taxon>Glomeraceae</taxon>
        <taxon>Funneliformis</taxon>
    </lineage>
</organism>
<dbReference type="AlphaFoldDB" id="A0A9N9ABI8"/>
<evidence type="ECO:0000313" key="4">
    <source>
        <dbReference type="Proteomes" id="UP000789570"/>
    </source>
</evidence>
<dbReference type="OrthoDB" id="568194at2759"/>
<accession>A0A9N9ABI8</accession>
<dbReference type="InterPro" id="IPR035940">
    <property type="entry name" value="CAP_sf"/>
</dbReference>
<feature type="domain" description="SCP" evidence="2">
    <location>
        <begin position="31"/>
        <end position="143"/>
    </location>
</feature>
<dbReference type="Gene3D" id="3.40.33.10">
    <property type="entry name" value="CAP"/>
    <property type="match status" value="1"/>
</dbReference>
<name>A0A9N9ABI8_9GLOM</name>
<dbReference type="CDD" id="cd05379">
    <property type="entry name" value="CAP_bacterial"/>
    <property type="match status" value="1"/>
</dbReference>
<dbReference type="Proteomes" id="UP000789570">
    <property type="component" value="Unassembled WGS sequence"/>
</dbReference>
<dbReference type="PANTHER" id="PTHR31157">
    <property type="entry name" value="SCP DOMAIN-CONTAINING PROTEIN"/>
    <property type="match status" value="1"/>
</dbReference>
<dbReference type="InterPro" id="IPR014044">
    <property type="entry name" value="CAP_dom"/>
</dbReference>
<proteinExistence type="predicted"/>
<feature type="signal peptide" evidence="1">
    <location>
        <begin position="1"/>
        <end position="24"/>
    </location>
</feature>
<dbReference type="EMBL" id="CAJVPQ010001007">
    <property type="protein sequence ID" value="CAG8526202.1"/>
    <property type="molecule type" value="Genomic_DNA"/>
</dbReference>
<evidence type="ECO:0000313" key="3">
    <source>
        <dbReference type="EMBL" id="CAG8526202.1"/>
    </source>
</evidence>
<feature type="chain" id="PRO_5040133337" evidence="1">
    <location>
        <begin position="25"/>
        <end position="167"/>
    </location>
</feature>
<protein>
    <submittedName>
        <fullName evidence="3">6326_t:CDS:1</fullName>
    </submittedName>
</protein>